<evidence type="ECO:0000256" key="1">
    <source>
        <dbReference type="ARBA" id="ARBA00004141"/>
    </source>
</evidence>
<dbReference type="Proteomes" id="UP000549394">
    <property type="component" value="Unassembled WGS sequence"/>
</dbReference>
<dbReference type="PANTHER" id="PTHR11690">
    <property type="entry name" value="AMILORIDE-SENSITIVE SODIUM CHANNEL-RELATED"/>
    <property type="match status" value="1"/>
</dbReference>
<dbReference type="Pfam" id="PF00858">
    <property type="entry name" value="ASC"/>
    <property type="match status" value="3"/>
</dbReference>
<sequence length="393" mass="44456">MFEEFRVEERPSLSSTTNLVRTSKERTRDLFKRRLIYTDLHGIHKVFDKRVCFLRRMAFGVAIILLLGLLIPLWIGVVKKLFYPPIKTSRSLIALSNGESQTFPAITICYYAQYSLEFIRNYGELRGFVAESWPDIRSIESTVDEQINSFNIHKNFSDPENILSAASDFPGDHFVECQFNSNRYACGKFLKRVLTNFGFCVHYFGANYGASGLRVTIHRPGTEPDVSNYGFWISPGSDTQVALTATTTLLVERNGCKNDLPTLEENKSYTMNSCIMNCVQSCITQKCSCKLIFMPGNVSVCNSIEAKVSKVNATLKEIKDGAIKTSIFFKTTKTLSLQQYSDYNWLDMLCELGGQLGLFVGASILTVVQIIEVIFSVIFYFIKTRGKKISPKK</sequence>
<keyword evidence="2 11" id="KW-0813">Transport</keyword>
<evidence type="ECO:0000256" key="2">
    <source>
        <dbReference type="ARBA" id="ARBA00022448"/>
    </source>
</evidence>
<evidence type="ECO:0000313" key="14">
    <source>
        <dbReference type="Proteomes" id="UP000549394"/>
    </source>
</evidence>
<comment type="similarity">
    <text evidence="11">Belongs to the amiloride-sensitive sodium channel (TC 1.A.6) family.</text>
</comment>
<keyword evidence="14" id="KW-1185">Reference proteome</keyword>
<keyword evidence="6" id="KW-0915">Sodium</keyword>
<organism evidence="13 14">
    <name type="scientific">Dimorphilus gyrociliatus</name>
    <dbReference type="NCBI Taxonomy" id="2664684"/>
    <lineage>
        <taxon>Eukaryota</taxon>
        <taxon>Metazoa</taxon>
        <taxon>Spiralia</taxon>
        <taxon>Lophotrochozoa</taxon>
        <taxon>Annelida</taxon>
        <taxon>Polychaeta</taxon>
        <taxon>Polychaeta incertae sedis</taxon>
        <taxon>Dinophilidae</taxon>
        <taxon>Dimorphilus</taxon>
    </lineage>
</organism>
<keyword evidence="3 11" id="KW-0894">Sodium channel</keyword>
<proteinExistence type="inferred from homology"/>
<keyword evidence="9 11" id="KW-0739">Sodium transport</keyword>
<dbReference type="Gene3D" id="1.10.287.770">
    <property type="entry name" value="YojJ-like"/>
    <property type="match status" value="1"/>
</dbReference>
<protein>
    <submittedName>
        <fullName evidence="13">DgyrCDS12487</fullName>
    </submittedName>
</protein>
<dbReference type="GO" id="GO:0015280">
    <property type="term" value="F:ligand-gated sodium channel activity"/>
    <property type="evidence" value="ECO:0007669"/>
    <property type="project" value="TreeGrafter"/>
</dbReference>
<keyword evidence="10 11" id="KW-0407">Ion channel</keyword>
<gene>
    <name evidence="13" type="ORF">DGYR_LOCUS11765</name>
</gene>
<dbReference type="AlphaFoldDB" id="A0A7I8W816"/>
<dbReference type="Gene3D" id="1.10.287.820">
    <property type="entry name" value="Acid-sensing ion channel domain"/>
    <property type="match status" value="1"/>
</dbReference>
<evidence type="ECO:0000256" key="12">
    <source>
        <dbReference type="SAM" id="Phobius"/>
    </source>
</evidence>
<evidence type="ECO:0000256" key="7">
    <source>
        <dbReference type="ARBA" id="ARBA00023065"/>
    </source>
</evidence>
<evidence type="ECO:0000256" key="5">
    <source>
        <dbReference type="ARBA" id="ARBA00022989"/>
    </source>
</evidence>
<evidence type="ECO:0000256" key="11">
    <source>
        <dbReference type="RuleBase" id="RU000679"/>
    </source>
</evidence>
<evidence type="ECO:0000256" key="8">
    <source>
        <dbReference type="ARBA" id="ARBA00023136"/>
    </source>
</evidence>
<evidence type="ECO:0000256" key="3">
    <source>
        <dbReference type="ARBA" id="ARBA00022461"/>
    </source>
</evidence>
<comment type="subcellular location">
    <subcellularLocation>
        <location evidence="1">Membrane</location>
        <topology evidence="1">Multi-pass membrane protein</topology>
    </subcellularLocation>
</comment>
<comment type="caution">
    <text evidence="13">The sequence shown here is derived from an EMBL/GenBank/DDBJ whole genome shotgun (WGS) entry which is preliminary data.</text>
</comment>
<evidence type="ECO:0000256" key="9">
    <source>
        <dbReference type="ARBA" id="ARBA00023201"/>
    </source>
</evidence>
<dbReference type="EMBL" id="CAJFCJ010000020">
    <property type="protein sequence ID" value="CAD5124188.1"/>
    <property type="molecule type" value="Genomic_DNA"/>
</dbReference>
<keyword evidence="7 11" id="KW-0406">Ion transport</keyword>
<keyword evidence="5 12" id="KW-1133">Transmembrane helix</keyword>
<evidence type="ECO:0000313" key="13">
    <source>
        <dbReference type="EMBL" id="CAD5124188.1"/>
    </source>
</evidence>
<reference evidence="13 14" key="1">
    <citation type="submission" date="2020-08" db="EMBL/GenBank/DDBJ databases">
        <authorList>
            <person name="Hejnol A."/>
        </authorList>
    </citation>
    <scope>NUCLEOTIDE SEQUENCE [LARGE SCALE GENOMIC DNA]</scope>
</reference>
<name>A0A7I8W816_9ANNE</name>
<dbReference type="InterPro" id="IPR001873">
    <property type="entry name" value="ENaC"/>
</dbReference>
<feature type="transmembrane region" description="Helical" evidence="12">
    <location>
        <begin position="57"/>
        <end position="77"/>
    </location>
</feature>
<evidence type="ECO:0000256" key="6">
    <source>
        <dbReference type="ARBA" id="ARBA00023053"/>
    </source>
</evidence>
<keyword evidence="4 11" id="KW-0812">Transmembrane</keyword>
<accession>A0A7I8W816</accession>
<evidence type="ECO:0000256" key="4">
    <source>
        <dbReference type="ARBA" id="ARBA00022692"/>
    </source>
</evidence>
<dbReference type="OrthoDB" id="8065060at2759"/>
<keyword evidence="8 12" id="KW-0472">Membrane</keyword>
<feature type="transmembrane region" description="Helical" evidence="12">
    <location>
        <begin position="356"/>
        <end position="382"/>
    </location>
</feature>
<evidence type="ECO:0000256" key="10">
    <source>
        <dbReference type="ARBA" id="ARBA00023303"/>
    </source>
</evidence>
<dbReference type="PANTHER" id="PTHR11690:SF300">
    <property type="entry name" value="PICKPOCKET PROTEIN 19"/>
    <property type="match status" value="1"/>
</dbReference>
<dbReference type="GO" id="GO:0005886">
    <property type="term" value="C:plasma membrane"/>
    <property type="evidence" value="ECO:0007669"/>
    <property type="project" value="TreeGrafter"/>
</dbReference>